<dbReference type="STRING" id="1797532.A2729_01375"/>
<name>A0A1G1XWH2_9BACT</name>
<proteinExistence type="predicted"/>
<protein>
    <recommendedName>
        <fullName evidence="3">HPr kinase/phosphorylase C-terminal domain-containing protein</fullName>
    </recommendedName>
</protein>
<comment type="caution">
    <text evidence="1">The sequence shown here is derived from an EMBL/GenBank/DDBJ whole genome shotgun (WGS) entry which is preliminary data.</text>
</comment>
<evidence type="ECO:0000313" key="1">
    <source>
        <dbReference type="EMBL" id="OGY43956.1"/>
    </source>
</evidence>
<accession>A0A1G1XWH2</accession>
<dbReference type="SUPFAM" id="SSF53795">
    <property type="entry name" value="PEP carboxykinase-like"/>
    <property type="match status" value="1"/>
</dbReference>
<dbReference type="EMBL" id="MHIB01000027">
    <property type="protein sequence ID" value="OGY43956.1"/>
    <property type="molecule type" value="Genomic_DNA"/>
</dbReference>
<reference evidence="1 2" key="1">
    <citation type="journal article" date="2016" name="Nat. Commun.">
        <title>Thousands of microbial genomes shed light on interconnected biogeochemical processes in an aquifer system.</title>
        <authorList>
            <person name="Anantharaman K."/>
            <person name="Brown C.T."/>
            <person name="Hug L.A."/>
            <person name="Sharon I."/>
            <person name="Castelle C.J."/>
            <person name="Probst A.J."/>
            <person name="Thomas B.C."/>
            <person name="Singh A."/>
            <person name="Wilkins M.J."/>
            <person name="Karaoz U."/>
            <person name="Brodie E.L."/>
            <person name="Williams K.H."/>
            <person name="Hubbard S.S."/>
            <person name="Banfield J.F."/>
        </authorList>
    </citation>
    <scope>NUCLEOTIDE SEQUENCE [LARGE SCALE GENOMIC DNA]</scope>
</reference>
<evidence type="ECO:0000313" key="2">
    <source>
        <dbReference type="Proteomes" id="UP000178930"/>
    </source>
</evidence>
<gene>
    <name evidence="1" type="ORF">A2729_01375</name>
</gene>
<sequence length="316" mass="36138">MGHLSVNIFSRINFFLPLFLGREEYIPFIPGWRCTTNKVKTKYSITYIPSKRSNLVYSKNRQSVKVYGEQEYFNDGQTIAYLVYSLLEVDRQKNNETTAHLAACSKDGKGIMLLGERGAGKTSILLALCRRYGYKIIANDLALLGFDKKRNQIFINDGTKIFGLRHTAAKMHHPDLLRFFSGKIKDSWTTKSFILPKEINVFVENKKMIISKVFFCHLHANKEENFFEGKMSGGWIKVSLYENFSRYIRGSSVIPFLGGIGGNSIGYIPSLDQLKFHQQRVKLINYLVNNLGIIHISGGNLQQMCDFINKETFGKK</sequence>
<dbReference type="InterPro" id="IPR027417">
    <property type="entry name" value="P-loop_NTPase"/>
</dbReference>
<evidence type="ECO:0008006" key="3">
    <source>
        <dbReference type="Google" id="ProtNLM"/>
    </source>
</evidence>
<dbReference type="Gene3D" id="3.40.50.300">
    <property type="entry name" value="P-loop containing nucleotide triphosphate hydrolases"/>
    <property type="match status" value="1"/>
</dbReference>
<dbReference type="AlphaFoldDB" id="A0A1G1XWH2"/>
<organism evidence="1 2">
    <name type="scientific">Candidatus Buchananbacteria bacterium RIFCSPHIGHO2_01_FULL_39_14</name>
    <dbReference type="NCBI Taxonomy" id="1797532"/>
    <lineage>
        <taxon>Bacteria</taxon>
        <taxon>Candidatus Buchananiibacteriota</taxon>
    </lineage>
</organism>
<dbReference type="Proteomes" id="UP000178930">
    <property type="component" value="Unassembled WGS sequence"/>
</dbReference>